<sequence>MGSGNSSNITGGGKLSKSAKRRLKMQRKTVEASKMEKNGERQGNQNNCRSVTMDRGQGLSSSRHDQDSIRDREWSEPRDGYQDHYPTEPAFHGAPSTSRSEPYEFGYNGNQENWWNDTEYRQNLETFGPGFSREGYRNSRNYWGDNYYQHQDQYDTRRPESNDYKYVFTKARKEKLRSQTTSGTLTPTPTQTSSINGKLAGKLSKCRLKMQRKTVEASKMEKNGERQGNQNNCRSVAMDRGQGPSSSRHNQDSIRDREWSGPRDGYQDHYPTEPAFHGAPSTSRSEPYYEFGCNGNQENWWNDSRYRHESAPPRNNNGYDRGDCQDSRRSEGVRNNYQDRSSQEHGRPYQFRNGYNGNHEYSREESRYCYDPREQDSRKNHWNEEYNQEYQPSNRDQHATSSEFDSIVIGCRFDGHQTTSRRYESRGRANGNQQNMMDDSRGQQ</sequence>
<evidence type="ECO:0000256" key="1">
    <source>
        <dbReference type="SAM" id="MobiDB-lite"/>
    </source>
</evidence>
<proteinExistence type="predicted"/>
<feature type="region of interest" description="Disordered" evidence="1">
    <location>
        <begin position="1"/>
        <end position="105"/>
    </location>
</feature>
<protein>
    <submittedName>
        <fullName evidence="2">Uncharacterized protein</fullName>
    </submittedName>
</protein>
<dbReference type="KEGG" id="crq:GCK72_022439"/>
<feature type="compositionally biased region" description="Polar residues" evidence="1">
    <location>
        <begin position="41"/>
        <end position="50"/>
    </location>
</feature>
<dbReference type="AlphaFoldDB" id="A0A6A5FU21"/>
<feature type="region of interest" description="Disordered" evidence="1">
    <location>
        <begin position="311"/>
        <end position="372"/>
    </location>
</feature>
<name>A0A6A5FU21_CAERE</name>
<feature type="compositionally biased region" description="Basic and acidic residues" evidence="1">
    <location>
        <begin position="215"/>
        <end position="225"/>
    </location>
</feature>
<feature type="region of interest" description="Disordered" evidence="1">
    <location>
        <begin position="215"/>
        <end position="289"/>
    </location>
</feature>
<gene>
    <name evidence="2" type="ORF">GCK72_022439</name>
</gene>
<dbReference type="EMBL" id="WUAV01000006">
    <property type="protein sequence ID" value="KAF1745989.1"/>
    <property type="molecule type" value="Genomic_DNA"/>
</dbReference>
<evidence type="ECO:0000313" key="2">
    <source>
        <dbReference type="EMBL" id="KAF1745989.1"/>
    </source>
</evidence>
<reference evidence="2 3" key="1">
    <citation type="submission" date="2019-12" db="EMBL/GenBank/DDBJ databases">
        <title>Chromosome-level assembly of the Caenorhabditis remanei genome.</title>
        <authorList>
            <person name="Teterina A.A."/>
            <person name="Willis J.H."/>
            <person name="Phillips P.C."/>
        </authorList>
    </citation>
    <scope>NUCLEOTIDE SEQUENCE [LARGE SCALE GENOMIC DNA]</scope>
    <source>
        <strain evidence="2 3">PX506</strain>
        <tissue evidence="2">Whole organism</tissue>
    </source>
</reference>
<feature type="region of interest" description="Disordered" evidence="1">
    <location>
        <begin position="418"/>
        <end position="444"/>
    </location>
</feature>
<dbReference type="Proteomes" id="UP000483820">
    <property type="component" value="Chromosome X"/>
</dbReference>
<feature type="compositionally biased region" description="Low complexity" evidence="1">
    <location>
        <begin position="178"/>
        <end position="194"/>
    </location>
</feature>
<feature type="compositionally biased region" description="Basic and acidic residues" evidence="1">
    <location>
        <begin position="320"/>
        <end position="332"/>
    </location>
</feature>
<feature type="compositionally biased region" description="Basic and acidic residues" evidence="1">
    <location>
        <begin position="28"/>
        <end position="40"/>
    </location>
</feature>
<feature type="compositionally biased region" description="Basic and acidic residues" evidence="1">
    <location>
        <begin position="360"/>
        <end position="372"/>
    </location>
</feature>
<dbReference type="RefSeq" id="XP_053578393.1">
    <property type="nucleotide sequence ID" value="XM_053734827.1"/>
</dbReference>
<feature type="region of interest" description="Disordered" evidence="1">
    <location>
        <begin position="175"/>
        <end position="199"/>
    </location>
</feature>
<organism evidence="2 3">
    <name type="scientific">Caenorhabditis remanei</name>
    <name type="common">Caenorhabditis vulgaris</name>
    <dbReference type="NCBI Taxonomy" id="31234"/>
    <lineage>
        <taxon>Eukaryota</taxon>
        <taxon>Metazoa</taxon>
        <taxon>Ecdysozoa</taxon>
        <taxon>Nematoda</taxon>
        <taxon>Chromadorea</taxon>
        <taxon>Rhabditida</taxon>
        <taxon>Rhabditina</taxon>
        <taxon>Rhabditomorpha</taxon>
        <taxon>Rhabditoidea</taxon>
        <taxon>Rhabditidae</taxon>
        <taxon>Peloderinae</taxon>
        <taxon>Caenorhabditis</taxon>
    </lineage>
</organism>
<comment type="caution">
    <text evidence="2">The sequence shown here is derived from an EMBL/GenBank/DDBJ whole genome shotgun (WGS) entry which is preliminary data.</text>
</comment>
<evidence type="ECO:0000313" key="3">
    <source>
        <dbReference type="Proteomes" id="UP000483820"/>
    </source>
</evidence>
<dbReference type="GeneID" id="9824957"/>
<accession>A0A6A5FU21</accession>
<feature type="compositionally biased region" description="Basic and acidic residues" evidence="1">
    <location>
        <begin position="249"/>
        <end position="271"/>
    </location>
</feature>
<feature type="compositionally biased region" description="Basic and acidic residues" evidence="1">
    <location>
        <begin position="62"/>
        <end position="86"/>
    </location>
</feature>
<dbReference type="CTD" id="9824957"/>
<feature type="compositionally biased region" description="Basic residues" evidence="1">
    <location>
        <begin position="17"/>
        <end position="27"/>
    </location>
</feature>